<feature type="domain" description="Ig-like" evidence="3">
    <location>
        <begin position="159"/>
        <end position="224"/>
    </location>
</feature>
<organism evidence="4 5">
    <name type="scientific">Aquarana catesbeiana</name>
    <name type="common">American bullfrog</name>
    <name type="synonym">Rana catesbeiana</name>
    <dbReference type="NCBI Taxonomy" id="8400"/>
    <lineage>
        <taxon>Eukaryota</taxon>
        <taxon>Metazoa</taxon>
        <taxon>Chordata</taxon>
        <taxon>Craniata</taxon>
        <taxon>Vertebrata</taxon>
        <taxon>Euteleostomi</taxon>
        <taxon>Amphibia</taxon>
        <taxon>Batrachia</taxon>
        <taxon>Anura</taxon>
        <taxon>Neobatrachia</taxon>
        <taxon>Ranoidea</taxon>
        <taxon>Ranidae</taxon>
        <taxon>Aquarana</taxon>
    </lineage>
</organism>
<dbReference type="InterPro" id="IPR050488">
    <property type="entry name" value="Ig_Fc_receptor"/>
</dbReference>
<dbReference type="InterPro" id="IPR013783">
    <property type="entry name" value="Ig-like_fold"/>
</dbReference>
<proteinExistence type="predicted"/>
<dbReference type="GO" id="GO:0009897">
    <property type="term" value="C:external side of plasma membrane"/>
    <property type="evidence" value="ECO:0007669"/>
    <property type="project" value="TreeGrafter"/>
</dbReference>
<evidence type="ECO:0000313" key="4">
    <source>
        <dbReference type="EMBL" id="PIO30014.1"/>
    </source>
</evidence>
<dbReference type="InterPro" id="IPR036179">
    <property type="entry name" value="Ig-like_dom_sf"/>
</dbReference>
<evidence type="ECO:0000259" key="3">
    <source>
        <dbReference type="PROSITE" id="PS50835"/>
    </source>
</evidence>
<keyword evidence="2" id="KW-1015">Disulfide bond</keyword>
<dbReference type="InterPro" id="IPR007110">
    <property type="entry name" value="Ig-like_dom"/>
</dbReference>
<evidence type="ECO:0000256" key="1">
    <source>
        <dbReference type="ARBA" id="ARBA00022729"/>
    </source>
</evidence>
<gene>
    <name evidence="4" type="ORF">AB205_0096340</name>
</gene>
<dbReference type="PANTHER" id="PTHR11481:SF60">
    <property type="entry name" value="IG-LIKE DOMAIN-CONTAINING PROTEIN"/>
    <property type="match status" value="1"/>
</dbReference>
<sequence>IYQEKKKIHEGDPLHSIYAISASSEKASGKYACKYWVEINGRNISSSQSDYVTVIVTETPEAPSIILTPSYTVYTKEESFTLTCSPPNGISAKGIQIYQEKKKIHEGDPLHSIYAISASSEKASGKYACKYWVEINGRNISSSQSDYVTVIVTDTPLAPLLSLIPMHPVYIRGESIKLTCTTPLGSTPNRIDFYKDKQKIEPQQYGIMNISTADITDSAKYSCQYIKNILGRNIHSIPSDEVTIKTVGKKLMYSNGVLRN</sequence>
<dbReference type="GO" id="GO:0006955">
    <property type="term" value="P:immune response"/>
    <property type="evidence" value="ECO:0007669"/>
    <property type="project" value="TreeGrafter"/>
</dbReference>
<evidence type="ECO:0000313" key="5">
    <source>
        <dbReference type="Proteomes" id="UP000228934"/>
    </source>
</evidence>
<dbReference type="OrthoDB" id="6151406at2759"/>
<feature type="non-terminal residue" evidence="4">
    <location>
        <position position="260"/>
    </location>
</feature>
<dbReference type="AlphaFoldDB" id="A0A2G9RQ81"/>
<dbReference type="SUPFAM" id="SSF48726">
    <property type="entry name" value="Immunoglobulin"/>
    <property type="match status" value="2"/>
</dbReference>
<dbReference type="GO" id="GO:0007166">
    <property type="term" value="P:cell surface receptor signaling pathway"/>
    <property type="evidence" value="ECO:0007669"/>
    <property type="project" value="TreeGrafter"/>
</dbReference>
<name>A0A2G9RQ81_AQUCT</name>
<dbReference type="PANTHER" id="PTHR11481">
    <property type="entry name" value="IMMUNOGLOBULIN FC RECEPTOR"/>
    <property type="match status" value="1"/>
</dbReference>
<keyword evidence="5" id="KW-1185">Reference proteome</keyword>
<dbReference type="Pfam" id="PF13895">
    <property type="entry name" value="Ig_2"/>
    <property type="match status" value="2"/>
</dbReference>
<reference evidence="5" key="1">
    <citation type="journal article" date="2017" name="Nat. Commun.">
        <title>The North American bullfrog draft genome provides insight into hormonal regulation of long noncoding RNA.</title>
        <authorList>
            <person name="Hammond S.A."/>
            <person name="Warren R.L."/>
            <person name="Vandervalk B.P."/>
            <person name="Kucuk E."/>
            <person name="Khan H."/>
            <person name="Gibb E.A."/>
            <person name="Pandoh P."/>
            <person name="Kirk H."/>
            <person name="Zhao Y."/>
            <person name="Jones M."/>
            <person name="Mungall A.J."/>
            <person name="Coope R."/>
            <person name="Pleasance S."/>
            <person name="Moore R.A."/>
            <person name="Holt R.A."/>
            <person name="Round J.M."/>
            <person name="Ohora S."/>
            <person name="Walle B.V."/>
            <person name="Veldhoen N."/>
            <person name="Helbing C.C."/>
            <person name="Birol I."/>
        </authorList>
    </citation>
    <scope>NUCLEOTIDE SEQUENCE [LARGE SCALE GENOMIC DNA]</scope>
</reference>
<dbReference type="PROSITE" id="PS50835">
    <property type="entry name" value="IG_LIKE"/>
    <property type="match status" value="1"/>
</dbReference>
<keyword evidence="1" id="KW-0732">Signal</keyword>
<accession>A0A2G9RQ81</accession>
<protein>
    <recommendedName>
        <fullName evidence="3">Ig-like domain-containing protein</fullName>
    </recommendedName>
</protein>
<dbReference type="Gene3D" id="2.60.40.10">
    <property type="entry name" value="Immunoglobulins"/>
    <property type="match status" value="2"/>
</dbReference>
<dbReference type="EMBL" id="KV937844">
    <property type="protein sequence ID" value="PIO30014.1"/>
    <property type="molecule type" value="Genomic_DNA"/>
</dbReference>
<dbReference type="Proteomes" id="UP000228934">
    <property type="component" value="Unassembled WGS sequence"/>
</dbReference>
<dbReference type="GO" id="GO:0004888">
    <property type="term" value="F:transmembrane signaling receptor activity"/>
    <property type="evidence" value="ECO:0007669"/>
    <property type="project" value="TreeGrafter"/>
</dbReference>
<evidence type="ECO:0000256" key="2">
    <source>
        <dbReference type="ARBA" id="ARBA00023157"/>
    </source>
</evidence>
<feature type="non-terminal residue" evidence="4">
    <location>
        <position position="1"/>
    </location>
</feature>